<accession>A0AAV5WEA6</accession>
<proteinExistence type="predicted"/>
<comment type="caution">
    <text evidence="1">The sequence shown here is derived from an EMBL/GenBank/DDBJ whole genome shotgun (WGS) entry which is preliminary data.</text>
</comment>
<gene>
    <name evidence="1" type="ORF">PFISCL1PPCAC_21661</name>
</gene>
<reference evidence="1" key="1">
    <citation type="submission" date="2023-10" db="EMBL/GenBank/DDBJ databases">
        <title>Genome assembly of Pristionchus species.</title>
        <authorList>
            <person name="Yoshida K."/>
            <person name="Sommer R.J."/>
        </authorList>
    </citation>
    <scope>NUCLEOTIDE SEQUENCE</scope>
    <source>
        <strain evidence="1">RS5133</strain>
    </source>
</reference>
<feature type="non-terminal residue" evidence="1">
    <location>
        <position position="1"/>
    </location>
</feature>
<protein>
    <submittedName>
        <fullName evidence="1">Uncharacterized protein</fullName>
    </submittedName>
</protein>
<evidence type="ECO:0000313" key="1">
    <source>
        <dbReference type="EMBL" id="GMT30364.1"/>
    </source>
</evidence>
<name>A0AAV5WEA6_9BILA</name>
<feature type="non-terminal residue" evidence="1">
    <location>
        <position position="96"/>
    </location>
</feature>
<evidence type="ECO:0000313" key="2">
    <source>
        <dbReference type="Proteomes" id="UP001432322"/>
    </source>
</evidence>
<keyword evidence="2" id="KW-1185">Reference proteome</keyword>
<dbReference type="Proteomes" id="UP001432322">
    <property type="component" value="Unassembled WGS sequence"/>
</dbReference>
<dbReference type="AlphaFoldDB" id="A0AAV5WEA6"/>
<organism evidence="1 2">
    <name type="scientific">Pristionchus fissidentatus</name>
    <dbReference type="NCBI Taxonomy" id="1538716"/>
    <lineage>
        <taxon>Eukaryota</taxon>
        <taxon>Metazoa</taxon>
        <taxon>Ecdysozoa</taxon>
        <taxon>Nematoda</taxon>
        <taxon>Chromadorea</taxon>
        <taxon>Rhabditida</taxon>
        <taxon>Rhabditina</taxon>
        <taxon>Diplogasteromorpha</taxon>
        <taxon>Diplogasteroidea</taxon>
        <taxon>Neodiplogasteridae</taxon>
        <taxon>Pristionchus</taxon>
    </lineage>
</organism>
<sequence>LLRGSKIHNFSLQYKKLCLAENHYILNYARIYEIKNIEIEVLDADSINPRIFLLELAHLVDAIELRQLASKHNSYWDSYCVGLRDENWTALIAKMF</sequence>
<dbReference type="EMBL" id="BTSY01000005">
    <property type="protein sequence ID" value="GMT30364.1"/>
    <property type="molecule type" value="Genomic_DNA"/>
</dbReference>